<feature type="chain" id="PRO_5037793146" description="Sialate O-acetylesterase" evidence="2">
    <location>
        <begin position="24"/>
        <end position="676"/>
    </location>
</feature>
<dbReference type="InterPro" id="IPR005181">
    <property type="entry name" value="SASA"/>
</dbReference>
<protein>
    <recommendedName>
        <fullName evidence="7">Sialate O-acetylesterase</fullName>
    </recommendedName>
</protein>
<dbReference type="Pfam" id="PF03629">
    <property type="entry name" value="SASA"/>
    <property type="match status" value="1"/>
</dbReference>
<dbReference type="RefSeq" id="WP_211629461.1">
    <property type="nucleotide sequence ID" value="NZ_CP073100.1"/>
</dbReference>
<evidence type="ECO:0000313" key="5">
    <source>
        <dbReference type="EMBL" id="QUE49400.1"/>
    </source>
</evidence>
<keyword evidence="6" id="KW-1185">Reference proteome</keyword>
<feature type="domain" description="SGNH hydrolase-type esterase" evidence="4">
    <location>
        <begin position="41"/>
        <end position="211"/>
    </location>
</feature>
<dbReference type="InterPro" id="IPR036514">
    <property type="entry name" value="SGNH_hydro_sf"/>
</dbReference>
<dbReference type="Proteomes" id="UP000676169">
    <property type="component" value="Chromosome"/>
</dbReference>
<dbReference type="AlphaFoldDB" id="A0A975G5W2"/>
<organism evidence="5 6">
    <name type="scientific">Luteolibacter ambystomatis</name>
    <dbReference type="NCBI Taxonomy" id="2824561"/>
    <lineage>
        <taxon>Bacteria</taxon>
        <taxon>Pseudomonadati</taxon>
        <taxon>Verrucomicrobiota</taxon>
        <taxon>Verrucomicrobiia</taxon>
        <taxon>Verrucomicrobiales</taxon>
        <taxon>Verrucomicrobiaceae</taxon>
        <taxon>Luteolibacter</taxon>
    </lineage>
</organism>
<keyword evidence="1" id="KW-0378">Hydrolase</keyword>
<evidence type="ECO:0008006" key="7">
    <source>
        <dbReference type="Google" id="ProtNLM"/>
    </source>
</evidence>
<keyword evidence="2" id="KW-0732">Signal</keyword>
<dbReference type="InterPro" id="IPR039329">
    <property type="entry name" value="SIAE"/>
</dbReference>
<proteinExistence type="predicted"/>
<evidence type="ECO:0000313" key="6">
    <source>
        <dbReference type="Proteomes" id="UP000676169"/>
    </source>
</evidence>
<accession>A0A975G5W2</accession>
<name>A0A975G5W2_9BACT</name>
<evidence type="ECO:0000256" key="1">
    <source>
        <dbReference type="ARBA" id="ARBA00022801"/>
    </source>
</evidence>
<dbReference type="GO" id="GO:0001681">
    <property type="term" value="F:sialate O-acetylesterase activity"/>
    <property type="evidence" value="ECO:0007669"/>
    <property type="project" value="InterPro"/>
</dbReference>
<reference evidence="5" key="1">
    <citation type="submission" date="2021-04" db="EMBL/GenBank/DDBJ databases">
        <title>Luteolibacter sp. 32A isolated from the skin of an Anderson's salamander (Ambystoma andersonii).</title>
        <authorList>
            <person name="Spergser J."/>
            <person name="Busse H.-J."/>
        </authorList>
    </citation>
    <scope>NUCLEOTIDE SEQUENCE</scope>
    <source>
        <strain evidence="5">32A</strain>
    </source>
</reference>
<dbReference type="InterPro" id="IPR013830">
    <property type="entry name" value="SGNH_hydro"/>
</dbReference>
<evidence type="ECO:0000259" key="3">
    <source>
        <dbReference type="Pfam" id="PF03629"/>
    </source>
</evidence>
<evidence type="ECO:0000259" key="4">
    <source>
        <dbReference type="Pfam" id="PF13472"/>
    </source>
</evidence>
<dbReference type="EMBL" id="CP073100">
    <property type="protein sequence ID" value="QUE49400.1"/>
    <property type="molecule type" value="Genomic_DNA"/>
</dbReference>
<dbReference type="PANTHER" id="PTHR22901">
    <property type="entry name" value="SIALATE O-ACETYLESTERASE"/>
    <property type="match status" value="1"/>
</dbReference>
<dbReference type="Gene3D" id="3.40.50.1110">
    <property type="entry name" value="SGNH hydrolase"/>
    <property type="match status" value="2"/>
</dbReference>
<feature type="signal peptide" evidence="2">
    <location>
        <begin position="1"/>
        <end position="23"/>
    </location>
</feature>
<dbReference type="KEGG" id="lamb:KBB96_11005"/>
<evidence type="ECO:0000256" key="2">
    <source>
        <dbReference type="SAM" id="SignalP"/>
    </source>
</evidence>
<gene>
    <name evidence="5" type="ORF">KBB96_11005</name>
</gene>
<sequence>MAPYCKPILAGLMWSASTFAAFAVTGPLNPKDYKAPVRVACVGDSITQGSGADRGMSYPDQLQELLGDRWAVKNFGVSGRTLLKKGDHPYWKEGAFKNAQTYNPDVVVIMLGTNDTKPQNWSHKDEYKTDYTEMVKTFRDLPSKPRIFICRPCPVPEPGNYGINEAGVKEEIVILDSLAKEMDLGVIDIHAALEKNPELLPDRVHPNTKGAGVMAATVYTSLTGSKAHDPALLMKPNSYFRSGAVLQRGAAIPVWGTAPEGKAITVEFAGQKATTTTKDGHWKVTLKPMDASTQPRTMTITGPDNKIEAENILIGDVWVASGQSNMERQLGPRGGQKEILNWQQEAAGAKYPLIRQYYVPLANSLKPVEEPRGRWTVCSPETAPDFSAVGYFFARDLQPAIQVPVGLIFSAWGGTVAEAWTSPEKLQTLPDFQEPLKQIAQPGFKYNQNTPTALYNAMISPLLQVPIKGVIWYQGEANNGRAKQYRTIFPALIEDWRARWNNPKLPFLFVQIAPYKDMTPELREAQFLSWKSVPDTAMVVTTDVGDAGDIHPQNKGPVGTRLALAAKALAYGQKVAYSGPAYREMKVQGKEAWLAFDHVGKGLEAKDGALKGFTIAGADKNFVPAIAEIKGDKVVVHADGVEAPAAVRYGWANVPDVNLFNKDGLPASPFRTDVEP</sequence>
<dbReference type="GO" id="GO:0005975">
    <property type="term" value="P:carbohydrate metabolic process"/>
    <property type="evidence" value="ECO:0007669"/>
    <property type="project" value="TreeGrafter"/>
</dbReference>
<feature type="domain" description="Sialate O-acetylesterase" evidence="3">
    <location>
        <begin position="316"/>
        <end position="563"/>
    </location>
</feature>
<dbReference type="SUPFAM" id="SSF52266">
    <property type="entry name" value="SGNH hydrolase"/>
    <property type="match status" value="2"/>
</dbReference>
<dbReference type="PANTHER" id="PTHR22901:SF0">
    <property type="entry name" value="SIALATE O-ACETYLESTERASE"/>
    <property type="match status" value="1"/>
</dbReference>
<dbReference type="Pfam" id="PF13472">
    <property type="entry name" value="Lipase_GDSL_2"/>
    <property type="match status" value="1"/>
</dbReference>